<dbReference type="InterPro" id="IPR010090">
    <property type="entry name" value="Phage_tape_meas"/>
</dbReference>
<dbReference type="RefSeq" id="WP_258989511.1">
    <property type="nucleotide sequence ID" value="NZ_JALIGE010000076.1"/>
</dbReference>
<gene>
    <name evidence="3" type="ORF">MUU47_17900</name>
</gene>
<proteinExistence type="predicted"/>
<keyword evidence="4" id="KW-1185">Reference proteome</keyword>
<accession>A0ABT2E7M9</accession>
<keyword evidence="1" id="KW-0472">Membrane</keyword>
<organism evidence="3 4">
    <name type="scientific">Scandinavium hiltneri</name>
    <dbReference type="NCBI Taxonomy" id="2926519"/>
    <lineage>
        <taxon>Bacteria</taxon>
        <taxon>Pseudomonadati</taxon>
        <taxon>Pseudomonadota</taxon>
        <taxon>Gammaproteobacteria</taxon>
        <taxon>Enterobacterales</taxon>
        <taxon>Enterobacteriaceae</taxon>
        <taxon>Scandinavium</taxon>
    </lineage>
</organism>
<dbReference type="Proteomes" id="UP001205357">
    <property type="component" value="Unassembled WGS sequence"/>
</dbReference>
<sequence>MAEFELKALITGVDKLSPALSRMQKNIRGFKRQAEEASKGGLALAGGLAAGLTVSLKAYADQENAATGLKVAMMQANGEVGNSFEKINKLAVGLGNQLPGTTADFQNMMQMLIRQGIPAENILGGVGKATAYLAVQLKKTPEAAAEFAAKMQDATGTASDDMMGLFDTIQKAFYLGVDDTNMLSFFTKTSSVLKMVNKDGLKAAQGLAPISVMMDQMGMQGESAGNALRKVIQSGLDVKKVNGVNKVLERQKLGVNLDFTDGKGSFGGIDKMFSQLAKLRKLTDVKRTGVLKALFGDDAETLQVVNALIDKGKDGYDQVQQKMNRQASLNKRVEAQLGTLANLWEAMTGTATNGLAAIGSAFSGDTKNLTAWLGDLGEKFTTFADQNPRVIRSVVGLVAGLATLKLGIMGVGQAMTIASRIASMTPLGMILTGIALAAGLIISNWDIIGPYFKKLWDTVGPYFETGWELIKTVFGWSPLGMVINNWGPIVKWFQDMWEKLKPIIEWFSDGASDTVAAANAAQWGAGGYGAYGTGVASSGYNPYQIKQDAASQPQGTVTVQFENAPPGMKVTDTRASGIDVNHDVGYTRIGRTGMGG</sequence>
<evidence type="ECO:0000313" key="4">
    <source>
        <dbReference type="Proteomes" id="UP001205357"/>
    </source>
</evidence>
<reference evidence="3 4" key="1">
    <citation type="submission" date="2022-04" db="EMBL/GenBank/DDBJ databases">
        <title>Proposal of a three novel species of Scandinavium, Scandinavium hiltneri, Scandinavium manionii, Scandinavium tedordense.</title>
        <authorList>
            <person name="Maddock D.W."/>
            <person name="Brady C.L."/>
            <person name="Denman S."/>
            <person name="Arnold D."/>
        </authorList>
    </citation>
    <scope>NUCLEOTIDE SEQUENCE [LARGE SCALE GENOMIC DNA]</scope>
    <source>
        <strain evidence="3 4">H11S7</strain>
    </source>
</reference>
<evidence type="ECO:0000313" key="3">
    <source>
        <dbReference type="EMBL" id="MCS2162960.1"/>
    </source>
</evidence>
<evidence type="ECO:0000259" key="2">
    <source>
        <dbReference type="Pfam" id="PF10145"/>
    </source>
</evidence>
<feature type="domain" description="Phage tail tape measure protein" evidence="2">
    <location>
        <begin position="89"/>
        <end position="296"/>
    </location>
</feature>
<feature type="transmembrane region" description="Helical" evidence="1">
    <location>
        <begin position="424"/>
        <end position="445"/>
    </location>
</feature>
<comment type="caution">
    <text evidence="3">The sequence shown here is derived from an EMBL/GenBank/DDBJ whole genome shotgun (WGS) entry which is preliminary data.</text>
</comment>
<dbReference type="NCBIfam" id="TIGR01760">
    <property type="entry name" value="tape_meas_TP901"/>
    <property type="match status" value="1"/>
</dbReference>
<dbReference type="EMBL" id="JALIGE010000076">
    <property type="protein sequence ID" value="MCS2162960.1"/>
    <property type="molecule type" value="Genomic_DNA"/>
</dbReference>
<evidence type="ECO:0000256" key="1">
    <source>
        <dbReference type="SAM" id="Phobius"/>
    </source>
</evidence>
<dbReference type="Pfam" id="PF10145">
    <property type="entry name" value="PhageMin_Tail"/>
    <property type="match status" value="1"/>
</dbReference>
<feature type="transmembrane region" description="Helical" evidence="1">
    <location>
        <begin position="390"/>
        <end position="412"/>
    </location>
</feature>
<keyword evidence="1" id="KW-1133">Transmembrane helix</keyword>
<keyword evidence="1" id="KW-0812">Transmembrane</keyword>
<protein>
    <submittedName>
        <fullName evidence="3">Phage tail tape measure protein</fullName>
    </submittedName>
</protein>
<name>A0ABT2E7M9_9ENTR</name>